<proteinExistence type="predicted"/>
<dbReference type="AlphaFoldDB" id="A0A811MLV8"/>
<keyword evidence="3" id="KW-1185">Reference proteome</keyword>
<comment type="caution">
    <text evidence="2">The sequence shown here is derived from an EMBL/GenBank/DDBJ whole genome shotgun (WGS) entry which is preliminary data.</text>
</comment>
<feature type="compositionally biased region" description="Low complexity" evidence="1">
    <location>
        <begin position="112"/>
        <end position="126"/>
    </location>
</feature>
<organism evidence="2 3">
    <name type="scientific">Miscanthus lutarioriparius</name>
    <dbReference type="NCBI Taxonomy" id="422564"/>
    <lineage>
        <taxon>Eukaryota</taxon>
        <taxon>Viridiplantae</taxon>
        <taxon>Streptophyta</taxon>
        <taxon>Embryophyta</taxon>
        <taxon>Tracheophyta</taxon>
        <taxon>Spermatophyta</taxon>
        <taxon>Magnoliopsida</taxon>
        <taxon>Liliopsida</taxon>
        <taxon>Poales</taxon>
        <taxon>Poaceae</taxon>
        <taxon>PACMAD clade</taxon>
        <taxon>Panicoideae</taxon>
        <taxon>Andropogonodae</taxon>
        <taxon>Andropogoneae</taxon>
        <taxon>Saccharinae</taxon>
        <taxon>Miscanthus</taxon>
    </lineage>
</organism>
<protein>
    <submittedName>
        <fullName evidence="2">Uncharacterized protein</fullName>
    </submittedName>
</protein>
<dbReference type="OrthoDB" id="611935at2759"/>
<reference evidence="2" key="1">
    <citation type="submission" date="2020-10" db="EMBL/GenBank/DDBJ databases">
        <authorList>
            <person name="Han B."/>
            <person name="Lu T."/>
            <person name="Zhao Q."/>
            <person name="Huang X."/>
            <person name="Zhao Y."/>
        </authorList>
    </citation>
    <scope>NUCLEOTIDE SEQUENCE</scope>
</reference>
<feature type="region of interest" description="Disordered" evidence="1">
    <location>
        <begin position="105"/>
        <end position="130"/>
    </location>
</feature>
<evidence type="ECO:0000313" key="2">
    <source>
        <dbReference type="EMBL" id="CAD6211806.1"/>
    </source>
</evidence>
<name>A0A811MLV8_9POAL</name>
<sequence>MEIFFVQLWRKKKALKKEVKTLLNVIQEDEEELQQSVIQNLTSARSKRSKVLTNHQEDKMLDNTEVSQASIYRNLWIEAEASACKLKYELQHARLKLETAKGLNDTVKAPDSSEGSKGSNSYMSSSKPQNHGKETIACAAACQGQGGDTRDKQSPVVNRSIFNGVDADVFARFKVLQSLIDNVNSFSETDCGAQQEASKRPYAVEDAVMARLKVLKSPPDNITSLSLESNKHQLDASTNSADNVDDAVMARLAILESHPNSAALLGQENSKQRLDARTNREDGTDDAVMARLRILKSRPENQTSMGDANKEQQDACIVIN</sequence>
<dbReference type="Proteomes" id="UP000604825">
    <property type="component" value="Unassembled WGS sequence"/>
</dbReference>
<accession>A0A811MLV8</accession>
<gene>
    <name evidence="2" type="ORF">NCGR_LOCUS7708</name>
</gene>
<dbReference type="PANTHER" id="PTHR34361:SF10">
    <property type="entry name" value="EXPRESSED PROTEIN"/>
    <property type="match status" value="1"/>
</dbReference>
<dbReference type="EMBL" id="CAJGYO010000002">
    <property type="protein sequence ID" value="CAD6211806.1"/>
    <property type="molecule type" value="Genomic_DNA"/>
</dbReference>
<evidence type="ECO:0000256" key="1">
    <source>
        <dbReference type="SAM" id="MobiDB-lite"/>
    </source>
</evidence>
<dbReference type="PANTHER" id="PTHR34361">
    <property type="entry name" value="OS08G0157800 PROTEIN"/>
    <property type="match status" value="1"/>
</dbReference>
<evidence type="ECO:0000313" key="3">
    <source>
        <dbReference type="Proteomes" id="UP000604825"/>
    </source>
</evidence>